<gene>
    <name evidence="1" type="ORF">CLV31_114117</name>
</gene>
<evidence type="ECO:0000313" key="1">
    <source>
        <dbReference type="EMBL" id="PZV79684.1"/>
    </source>
</evidence>
<keyword evidence="2" id="KW-1185">Reference proteome</keyword>
<dbReference type="AlphaFoldDB" id="A0A326RXD5"/>
<comment type="caution">
    <text evidence="1">The sequence shown here is derived from an EMBL/GenBank/DDBJ whole genome shotgun (WGS) entry which is preliminary data.</text>
</comment>
<dbReference type="Proteomes" id="UP000248917">
    <property type="component" value="Unassembled WGS sequence"/>
</dbReference>
<dbReference type="EMBL" id="QKTX01000014">
    <property type="protein sequence ID" value="PZV79684.1"/>
    <property type="molecule type" value="Genomic_DNA"/>
</dbReference>
<reference evidence="1 2" key="1">
    <citation type="submission" date="2018-06" db="EMBL/GenBank/DDBJ databases">
        <title>Genomic Encyclopedia of Archaeal and Bacterial Type Strains, Phase II (KMG-II): from individual species to whole genera.</title>
        <authorList>
            <person name="Goeker M."/>
        </authorList>
    </citation>
    <scope>NUCLEOTIDE SEQUENCE [LARGE SCALE GENOMIC DNA]</scope>
    <source>
        <strain evidence="1 2">T4</strain>
    </source>
</reference>
<sequence>MVYLDNLDNHFLANRLDQLMKFLEKDEIRDPSVACTELVEVSVLPSARQASDPIIKEDLAGGAMPCKHIG</sequence>
<name>A0A326RXD5_9BACT</name>
<evidence type="ECO:0000313" key="2">
    <source>
        <dbReference type="Proteomes" id="UP000248917"/>
    </source>
</evidence>
<protein>
    <submittedName>
        <fullName evidence="1">Uncharacterized protein</fullName>
    </submittedName>
</protein>
<organism evidence="1 2">
    <name type="scientific">Algoriphagus aquaeductus</name>
    <dbReference type="NCBI Taxonomy" id="475299"/>
    <lineage>
        <taxon>Bacteria</taxon>
        <taxon>Pseudomonadati</taxon>
        <taxon>Bacteroidota</taxon>
        <taxon>Cytophagia</taxon>
        <taxon>Cytophagales</taxon>
        <taxon>Cyclobacteriaceae</taxon>
        <taxon>Algoriphagus</taxon>
    </lineage>
</organism>
<proteinExistence type="predicted"/>
<accession>A0A326RXD5</accession>